<evidence type="ECO:0000313" key="3">
    <source>
        <dbReference type="Proteomes" id="UP001142393"/>
    </source>
</evidence>
<reference evidence="2" key="1">
    <citation type="submission" date="2022-08" db="EMBL/GenBank/DDBJ databases">
        <authorList>
            <consortium name="DOE Joint Genome Institute"/>
            <person name="Min B."/>
            <person name="Sierra-Patev S."/>
            <person name="Naranjo-Ortiz M."/>
            <person name="Looney B."/>
            <person name="Konkel Z."/>
            <person name="Slot J.C."/>
            <person name="Sakamoto Y."/>
            <person name="Steenwyk J.L."/>
            <person name="Rokas A."/>
            <person name="Carro J."/>
            <person name="Camarero S."/>
            <person name="Ferreira P."/>
            <person name="Molpeceres G."/>
            <person name="Ruiz-duenas F.J."/>
            <person name="Serrano A."/>
            <person name="Henrissat B."/>
            <person name="Drula E."/>
            <person name="Hughes K.W."/>
            <person name="Mata J.L."/>
            <person name="Ishikawa N.K."/>
            <person name="Vargas-Isla R."/>
            <person name="Ushijima S."/>
            <person name="Smith C.A."/>
            <person name="Ahrendt S."/>
            <person name="Andreopoulos W."/>
            <person name="He G."/>
            <person name="LaButti K."/>
            <person name="Lipzen A."/>
            <person name="Ng V."/>
            <person name="Riley R."/>
            <person name="Sandor L."/>
            <person name="Barry K."/>
            <person name="Martinez A.T."/>
            <person name="Xiao Y."/>
            <person name="Gibbons J.G."/>
            <person name="Terashima K."/>
            <person name="Hibbett D.S."/>
            <person name="Grigoriev I.V."/>
        </authorList>
    </citation>
    <scope>NUCLEOTIDE SEQUENCE</scope>
    <source>
        <strain evidence="2">TFB7810</strain>
    </source>
</reference>
<accession>A0A9W8P7U9</accession>
<protein>
    <submittedName>
        <fullName evidence="2">Uncharacterized protein</fullName>
    </submittedName>
</protein>
<gene>
    <name evidence="2" type="ORF">DFH05DRAFT_1456593</name>
    <name evidence="1" type="ORF">DFH05DRAFT_1461844</name>
</gene>
<comment type="caution">
    <text evidence="2">The sequence shown here is derived from an EMBL/GenBank/DDBJ whole genome shotgun (WGS) entry which is preliminary data.</text>
</comment>
<keyword evidence="3" id="KW-1185">Reference proteome</keyword>
<evidence type="ECO:0000313" key="2">
    <source>
        <dbReference type="EMBL" id="KAJ3748590.1"/>
    </source>
</evidence>
<dbReference type="EMBL" id="JANVFU010000002">
    <property type="protein sequence ID" value="KAJ3748590.1"/>
    <property type="molecule type" value="Genomic_DNA"/>
</dbReference>
<dbReference type="Proteomes" id="UP001142393">
    <property type="component" value="Unassembled WGS sequence"/>
</dbReference>
<dbReference type="EMBL" id="JANVFU010000011">
    <property type="protein sequence ID" value="KAJ3741739.1"/>
    <property type="molecule type" value="Genomic_DNA"/>
</dbReference>
<reference evidence="2 3" key="2">
    <citation type="journal article" date="2023" name="Proc. Natl. Acad. Sci. U.S.A.">
        <title>A global phylogenomic analysis of the shiitake genus Lentinula.</title>
        <authorList>
            <person name="Sierra-Patev S."/>
            <person name="Min B."/>
            <person name="Naranjo-Ortiz M."/>
            <person name="Looney B."/>
            <person name="Konkel Z."/>
            <person name="Slot J.C."/>
            <person name="Sakamoto Y."/>
            <person name="Steenwyk J.L."/>
            <person name="Rokas A."/>
            <person name="Carro J."/>
            <person name="Camarero S."/>
            <person name="Ferreira P."/>
            <person name="Molpeceres G."/>
            <person name="Ruiz-Duenas F.J."/>
            <person name="Serrano A."/>
            <person name="Henrissat B."/>
            <person name="Drula E."/>
            <person name="Hughes K.W."/>
            <person name="Mata J.L."/>
            <person name="Ishikawa N.K."/>
            <person name="Vargas-Isla R."/>
            <person name="Ushijima S."/>
            <person name="Smith C.A."/>
            <person name="Donoghue J."/>
            <person name="Ahrendt S."/>
            <person name="Andreopoulos W."/>
            <person name="He G."/>
            <person name="LaButti K."/>
            <person name="Lipzen A."/>
            <person name="Ng V."/>
            <person name="Riley R."/>
            <person name="Sandor L."/>
            <person name="Barry K."/>
            <person name="Martinez A.T."/>
            <person name="Xiao Y."/>
            <person name="Gibbons J.G."/>
            <person name="Terashima K."/>
            <person name="Grigoriev I.V."/>
            <person name="Hibbett D."/>
        </authorList>
    </citation>
    <scope>NUCLEOTIDE SEQUENCE [LARGE SCALE GENOMIC DNA]</scope>
    <source>
        <strain evidence="2 3">TFB7810</strain>
    </source>
</reference>
<name>A0A9W8P7U9_9AGAR</name>
<proteinExistence type="predicted"/>
<evidence type="ECO:0000313" key="1">
    <source>
        <dbReference type="EMBL" id="KAJ3741739.1"/>
    </source>
</evidence>
<sequence length="106" mass="12363">MYYSKRPVNAQIILIDWMYITKFSSSQRKIFVFFSITISWFCRKELSSLGALLNARMAYIEQEDYGIPAWVDVIKLQDLVAQKQSVARSEADQIGDEDDWDVDDNI</sequence>
<dbReference type="AlphaFoldDB" id="A0A9W8P7U9"/>
<organism evidence="2 3">
    <name type="scientific">Lentinula detonsa</name>
    <dbReference type="NCBI Taxonomy" id="2804962"/>
    <lineage>
        <taxon>Eukaryota</taxon>
        <taxon>Fungi</taxon>
        <taxon>Dikarya</taxon>
        <taxon>Basidiomycota</taxon>
        <taxon>Agaricomycotina</taxon>
        <taxon>Agaricomycetes</taxon>
        <taxon>Agaricomycetidae</taxon>
        <taxon>Agaricales</taxon>
        <taxon>Marasmiineae</taxon>
        <taxon>Omphalotaceae</taxon>
        <taxon>Lentinula</taxon>
    </lineage>
</organism>